<dbReference type="GO" id="GO:0005576">
    <property type="term" value="C:extracellular region"/>
    <property type="evidence" value="ECO:0007669"/>
    <property type="project" value="UniProtKB-SubCell"/>
</dbReference>
<evidence type="ECO:0000256" key="1">
    <source>
        <dbReference type="ARBA" id="ARBA00004613"/>
    </source>
</evidence>
<organism evidence="5 6">
    <name type="scientific">Bicyclus anynana</name>
    <name type="common">Squinting bush brown butterfly</name>
    <dbReference type="NCBI Taxonomy" id="110368"/>
    <lineage>
        <taxon>Eukaryota</taxon>
        <taxon>Metazoa</taxon>
        <taxon>Ecdysozoa</taxon>
        <taxon>Arthropoda</taxon>
        <taxon>Hexapoda</taxon>
        <taxon>Insecta</taxon>
        <taxon>Pterygota</taxon>
        <taxon>Neoptera</taxon>
        <taxon>Endopterygota</taxon>
        <taxon>Lepidoptera</taxon>
        <taxon>Glossata</taxon>
        <taxon>Ditrysia</taxon>
        <taxon>Papilionoidea</taxon>
        <taxon>Nymphalidae</taxon>
        <taxon>Satyrinae</taxon>
        <taxon>Satyrini</taxon>
        <taxon>Mycalesina</taxon>
        <taxon>Bicyclus</taxon>
    </lineage>
</organism>
<evidence type="ECO:0000313" key="5">
    <source>
        <dbReference type="Proteomes" id="UP001652582"/>
    </source>
</evidence>
<dbReference type="InterPro" id="IPR053308">
    <property type="entry name" value="Vago-like"/>
</dbReference>
<sequence length="103" mass="11078">MFKQAVVVLSLLCVAFAAVAVEEIPNKLGEKEGCHDHDKGELVPFGTWVTSTTGCAEFQCERDGSWRGLGCPSVAAMPPCYVEEDPSRPFPDCCPTARCPGDN</sequence>
<name>A0A6J1P5R1_BICAN</name>
<dbReference type="GeneID" id="112056918"/>
<accession>A0A6J1P5R1</accession>
<dbReference type="SMART" id="SM01318">
    <property type="entry name" value="SVWC"/>
    <property type="match status" value="1"/>
</dbReference>
<dbReference type="RefSeq" id="XP_023953172.2">
    <property type="nucleotide sequence ID" value="XM_024097404.2"/>
</dbReference>
<gene>
    <name evidence="6" type="primary">LOC112056918</name>
</gene>
<proteinExistence type="predicted"/>
<feature type="chain" id="PRO_5047356820" evidence="3">
    <location>
        <begin position="18"/>
        <end position="103"/>
    </location>
</feature>
<dbReference type="PANTHER" id="PTHR39957:SF1">
    <property type="entry name" value="AT09846P1-RELATED"/>
    <property type="match status" value="1"/>
</dbReference>
<protein>
    <submittedName>
        <fullName evidence="6">U-scoloptoxin(16)-Er12a</fullName>
    </submittedName>
</protein>
<dbReference type="Proteomes" id="UP001652582">
    <property type="component" value="Chromosome 4"/>
</dbReference>
<dbReference type="PANTHER" id="PTHR39957">
    <property type="entry name" value="AT09846P1-RELATED"/>
    <property type="match status" value="1"/>
</dbReference>
<evidence type="ECO:0000256" key="3">
    <source>
        <dbReference type="SAM" id="SignalP"/>
    </source>
</evidence>
<dbReference type="Pfam" id="PF15430">
    <property type="entry name" value="SVWC"/>
    <property type="match status" value="1"/>
</dbReference>
<reference evidence="6" key="1">
    <citation type="submission" date="2025-08" db="UniProtKB">
        <authorList>
            <consortium name="RefSeq"/>
        </authorList>
    </citation>
    <scope>IDENTIFICATION</scope>
</reference>
<dbReference type="KEGG" id="bany:112056918"/>
<dbReference type="AlphaFoldDB" id="A0A6J1P5R1"/>
<evidence type="ECO:0000313" key="6">
    <source>
        <dbReference type="RefSeq" id="XP_023953172.2"/>
    </source>
</evidence>
<keyword evidence="3" id="KW-0732">Signal</keyword>
<keyword evidence="5" id="KW-1185">Reference proteome</keyword>
<evidence type="ECO:0000259" key="4">
    <source>
        <dbReference type="SMART" id="SM01318"/>
    </source>
</evidence>
<keyword evidence="2" id="KW-0964">Secreted</keyword>
<evidence type="ECO:0000256" key="2">
    <source>
        <dbReference type="ARBA" id="ARBA00022525"/>
    </source>
</evidence>
<feature type="signal peptide" evidence="3">
    <location>
        <begin position="1"/>
        <end position="17"/>
    </location>
</feature>
<comment type="subcellular location">
    <subcellularLocation>
        <location evidence="1">Secreted</location>
    </subcellularLocation>
</comment>
<dbReference type="InterPro" id="IPR029277">
    <property type="entry name" value="SVWC_dom"/>
</dbReference>
<dbReference type="OrthoDB" id="7390288at2759"/>
<feature type="domain" description="Single" evidence="4">
    <location>
        <begin position="34"/>
        <end position="99"/>
    </location>
</feature>